<dbReference type="EMBL" id="ASHM01011729">
    <property type="protein sequence ID" value="PNX93680.1"/>
    <property type="molecule type" value="Genomic_DNA"/>
</dbReference>
<keyword evidence="5" id="KW-0460">Magnesium</keyword>
<evidence type="ECO:0000256" key="6">
    <source>
        <dbReference type="ARBA" id="ARBA00023229"/>
    </source>
</evidence>
<evidence type="ECO:0000313" key="8">
    <source>
        <dbReference type="Proteomes" id="UP000236291"/>
    </source>
</evidence>
<dbReference type="PANTHER" id="PTHR12001">
    <property type="entry name" value="GERANYLGERANYL PYROPHOSPHATE SYNTHASE"/>
    <property type="match status" value="1"/>
</dbReference>
<comment type="caution">
    <text evidence="7">The sequence shown here is derived from an EMBL/GenBank/DDBJ whole genome shotgun (WGS) entry which is preliminary data.</text>
</comment>
<dbReference type="ExpressionAtlas" id="A0A2K3MS87">
    <property type="expression patterns" value="baseline"/>
</dbReference>
<dbReference type="PANTHER" id="PTHR12001:SF69">
    <property type="entry name" value="ALL TRANS-POLYPRENYL-DIPHOSPHATE SYNTHASE PDSS1"/>
    <property type="match status" value="1"/>
</dbReference>
<dbReference type="GO" id="GO:1990234">
    <property type="term" value="C:transferase complex"/>
    <property type="evidence" value="ECO:0007669"/>
    <property type="project" value="TreeGrafter"/>
</dbReference>
<dbReference type="GO" id="GO:0008299">
    <property type="term" value="P:isoprenoid biosynthetic process"/>
    <property type="evidence" value="ECO:0007669"/>
    <property type="project" value="UniProtKB-KW"/>
</dbReference>
<accession>A0A2K3MS87</accession>
<dbReference type="AlphaFoldDB" id="A0A2K3MS87"/>
<keyword evidence="4" id="KW-0479">Metal-binding</keyword>
<dbReference type="GO" id="GO:0006744">
    <property type="term" value="P:ubiquinone biosynthetic process"/>
    <property type="evidence" value="ECO:0007669"/>
    <property type="project" value="TreeGrafter"/>
</dbReference>
<evidence type="ECO:0000313" key="7">
    <source>
        <dbReference type="EMBL" id="PNX93680.1"/>
    </source>
</evidence>
<name>A0A2K3MS87_TRIPR</name>
<dbReference type="Gene3D" id="1.10.600.10">
    <property type="entry name" value="Farnesyl Diphosphate Synthase"/>
    <property type="match status" value="1"/>
</dbReference>
<dbReference type="InterPro" id="IPR008949">
    <property type="entry name" value="Isoprenoid_synthase_dom_sf"/>
</dbReference>
<protein>
    <submittedName>
        <fullName evidence="7">Geranylgeranyl pyrophosphate synthase</fullName>
    </submittedName>
</protein>
<sequence length="191" mass="21509">MDVAGICLFQNTTVGFYSLSHLEILLNRTRILSEEDKGEVRGTHSELDRWKECSDVEVVRSFIFSKGIPALYSSRYQIHQHSSSLVEDELDPFSLVADELSHIGNKLREMVVAEVPKLASAAEYFFKMGVEGKRFRPTHAFLLSSIPHFVVLISSDSPTDARVSFVVNVNSIKSTNSQSTSSNGTWRYYII</sequence>
<comment type="cofactor">
    <cofactor evidence="1">
        <name>Mg(2+)</name>
        <dbReference type="ChEBI" id="CHEBI:18420"/>
    </cofactor>
</comment>
<evidence type="ECO:0000256" key="2">
    <source>
        <dbReference type="ARBA" id="ARBA00006706"/>
    </source>
</evidence>
<reference evidence="7 8" key="1">
    <citation type="journal article" date="2014" name="Am. J. Bot.">
        <title>Genome assembly and annotation for red clover (Trifolium pratense; Fabaceae).</title>
        <authorList>
            <person name="Istvanek J."/>
            <person name="Jaros M."/>
            <person name="Krenek A."/>
            <person name="Repkova J."/>
        </authorList>
    </citation>
    <scope>NUCLEOTIDE SEQUENCE [LARGE SCALE GENOMIC DNA]</scope>
    <source>
        <strain evidence="8">cv. Tatra</strain>
        <tissue evidence="7">Young leaves</tissue>
    </source>
</reference>
<evidence type="ECO:0000256" key="4">
    <source>
        <dbReference type="ARBA" id="ARBA00022723"/>
    </source>
</evidence>
<reference evidence="7 8" key="2">
    <citation type="journal article" date="2017" name="Front. Plant Sci.">
        <title>Gene Classification and Mining of Molecular Markers Useful in Red Clover (Trifolium pratense) Breeding.</title>
        <authorList>
            <person name="Istvanek J."/>
            <person name="Dluhosova J."/>
            <person name="Dluhos P."/>
            <person name="Patkova L."/>
            <person name="Nedelnik J."/>
            <person name="Repkova J."/>
        </authorList>
    </citation>
    <scope>NUCLEOTIDE SEQUENCE [LARGE SCALE GENOMIC DNA]</scope>
    <source>
        <strain evidence="8">cv. Tatra</strain>
        <tissue evidence="7">Young leaves</tissue>
    </source>
</reference>
<evidence type="ECO:0000256" key="1">
    <source>
        <dbReference type="ARBA" id="ARBA00001946"/>
    </source>
</evidence>
<keyword evidence="3" id="KW-0808">Transferase</keyword>
<dbReference type="Proteomes" id="UP000236291">
    <property type="component" value="Unassembled WGS sequence"/>
</dbReference>
<proteinExistence type="inferred from homology"/>
<dbReference type="STRING" id="57577.A0A2K3MS87"/>
<comment type="similarity">
    <text evidence="2">Belongs to the FPP/GGPP synthase family.</text>
</comment>
<organism evidence="7 8">
    <name type="scientific">Trifolium pratense</name>
    <name type="common">Red clover</name>
    <dbReference type="NCBI Taxonomy" id="57577"/>
    <lineage>
        <taxon>Eukaryota</taxon>
        <taxon>Viridiplantae</taxon>
        <taxon>Streptophyta</taxon>
        <taxon>Embryophyta</taxon>
        <taxon>Tracheophyta</taxon>
        <taxon>Spermatophyta</taxon>
        <taxon>Magnoliopsida</taxon>
        <taxon>eudicotyledons</taxon>
        <taxon>Gunneridae</taxon>
        <taxon>Pentapetalae</taxon>
        <taxon>rosids</taxon>
        <taxon>fabids</taxon>
        <taxon>Fabales</taxon>
        <taxon>Fabaceae</taxon>
        <taxon>Papilionoideae</taxon>
        <taxon>50 kb inversion clade</taxon>
        <taxon>NPAAA clade</taxon>
        <taxon>Hologalegina</taxon>
        <taxon>IRL clade</taxon>
        <taxon>Trifolieae</taxon>
        <taxon>Trifolium</taxon>
    </lineage>
</organism>
<dbReference type="GO" id="GO:0046872">
    <property type="term" value="F:metal ion binding"/>
    <property type="evidence" value="ECO:0007669"/>
    <property type="project" value="UniProtKB-KW"/>
</dbReference>
<evidence type="ECO:0000256" key="5">
    <source>
        <dbReference type="ARBA" id="ARBA00022842"/>
    </source>
</evidence>
<gene>
    <name evidence="7" type="ORF">L195_g016836</name>
</gene>
<evidence type="ECO:0000256" key="3">
    <source>
        <dbReference type="ARBA" id="ARBA00022679"/>
    </source>
</evidence>
<keyword evidence="6" id="KW-0414">Isoprene biosynthesis</keyword>
<dbReference type="GO" id="GO:0004659">
    <property type="term" value="F:prenyltransferase activity"/>
    <property type="evidence" value="ECO:0007669"/>
    <property type="project" value="TreeGrafter"/>
</dbReference>